<evidence type="ECO:0000256" key="4">
    <source>
        <dbReference type="ARBA" id="ARBA00023136"/>
    </source>
</evidence>
<name>A0A928VPM4_9CYAN</name>
<dbReference type="InterPro" id="IPR010827">
    <property type="entry name" value="BamA/TamA_POTRA"/>
</dbReference>
<keyword evidence="4" id="KW-0472">Membrane</keyword>
<dbReference type="InterPro" id="IPR013686">
    <property type="entry name" value="Polypept-transport_assoc_ShlB"/>
</dbReference>
<dbReference type="AlphaFoldDB" id="A0A928VPM4"/>
<comment type="caution">
    <text evidence="8">The sequence shown here is derived from an EMBL/GenBank/DDBJ whole genome shotgun (WGS) entry which is preliminary data.</text>
</comment>
<feature type="non-terminal residue" evidence="8">
    <location>
        <position position="1"/>
    </location>
</feature>
<proteinExistence type="predicted"/>
<evidence type="ECO:0000256" key="6">
    <source>
        <dbReference type="SAM" id="MobiDB-lite"/>
    </source>
</evidence>
<evidence type="ECO:0000259" key="7">
    <source>
        <dbReference type="PROSITE" id="PS51779"/>
    </source>
</evidence>
<dbReference type="Pfam" id="PF01103">
    <property type="entry name" value="Omp85"/>
    <property type="match status" value="1"/>
</dbReference>
<feature type="region of interest" description="Disordered" evidence="6">
    <location>
        <begin position="1"/>
        <end position="29"/>
    </location>
</feature>
<keyword evidence="5" id="KW-0998">Cell outer membrane</keyword>
<dbReference type="Pfam" id="PF07244">
    <property type="entry name" value="POTRA"/>
    <property type="match status" value="2"/>
</dbReference>
<dbReference type="EMBL" id="JADEXQ010000091">
    <property type="protein sequence ID" value="MBE9032175.1"/>
    <property type="molecule type" value="Genomic_DNA"/>
</dbReference>
<keyword evidence="3" id="KW-0732">Signal</keyword>
<evidence type="ECO:0000313" key="9">
    <source>
        <dbReference type="Proteomes" id="UP000625316"/>
    </source>
</evidence>
<keyword evidence="2" id="KW-0812">Transmembrane</keyword>
<dbReference type="PANTHER" id="PTHR12815:SF47">
    <property type="entry name" value="TRANSLOCATION AND ASSEMBLY MODULE SUBUNIT TAMA"/>
    <property type="match status" value="1"/>
</dbReference>
<comment type="subcellular location">
    <subcellularLocation>
        <location evidence="1">Membrane</location>
    </subcellularLocation>
</comment>
<feature type="domain" description="POTRA" evidence="7">
    <location>
        <begin position="104"/>
        <end position="179"/>
    </location>
</feature>
<dbReference type="Gene3D" id="2.40.160.50">
    <property type="entry name" value="membrane protein fhac: a member of the omp85/tpsb transporter family"/>
    <property type="match status" value="1"/>
</dbReference>
<evidence type="ECO:0000256" key="1">
    <source>
        <dbReference type="ARBA" id="ARBA00004370"/>
    </source>
</evidence>
<reference evidence="8" key="1">
    <citation type="submission" date="2020-10" db="EMBL/GenBank/DDBJ databases">
        <authorList>
            <person name="Castelo-Branco R."/>
            <person name="Eusebio N."/>
            <person name="Adriana R."/>
            <person name="Vieira A."/>
            <person name="Brugerolle De Fraissinette N."/>
            <person name="Rezende De Castro R."/>
            <person name="Schneider M.P."/>
            <person name="Vasconcelos V."/>
            <person name="Leao P.N."/>
        </authorList>
    </citation>
    <scope>NUCLEOTIDE SEQUENCE</scope>
    <source>
        <strain evidence="8">LEGE 11480</strain>
    </source>
</reference>
<dbReference type="PROSITE" id="PS51779">
    <property type="entry name" value="POTRA"/>
    <property type="match status" value="2"/>
</dbReference>
<accession>A0A928VPM4</accession>
<evidence type="ECO:0000256" key="3">
    <source>
        <dbReference type="ARBA" id="ARBA00022729"/>
    </source>
</evidence>
<dbReference type="InterPro" id="IPR039910">
    <property type="entry name" value="D15-like"/>
</dbReference>
<evidence type="ECO:0000313" key="8">
    <source>
        <dbReference type="EMBL" id="MBE9032175.1"/>
    </source>
</evidence>
<feature type="domain" description="POTRA" evidence="7">
    <location>
        <begin position="32"/>
        <end position="103"/>
    </location>
</feature>
<evidence type="ECO:0000256" key="2">
    <source>
        <dbReference type="ARBA" id="ARBA00022692"/>
    </source>
</evidence>
<gene>
    <name evidence="8" type="ORF">IQ266_20765</name>
</gene>
<organism evidence="8 9">
    <name type="scientific">Romeriopsis navalis LEGE 11480</name>
    <dbReference type="NCBI Taxonomy" id="2777977"/>
    <lineage>
        <taxon>Bacteria</taxon>
        <taxon>Bacillati</taxon>
        <taxon>Cyanobacteriota</taxon>
        <taxon>Cyanophyceae</taxon>
        <taxon>Leptolyngbyales</taxon>
        <taxon>Leptolyngbyaceae</taxon>
        <taxon>Romeriopsis</taxon>
        <taxon>Romeriopsis navalis</taxon>
    </lineage>
</organism>
<dbReference type="RefSeq" id="WP_264326996.1">
    <property type="nucleotide sequence ID" value="NZ_JADEXQ010000091.1"/>
</dbReference>
<dbReference type="GO" id="GO:0019867">
    <property type="term" value="C:outer membrane"/>
    <property type="evidence" value="ECO:0007669"/>
    <property type="project" value="InterPro"/>
</dbReference>
<dbReference type="PANTHER" id="PTHR12815">
    <property type="entry name" value="SORTING AND ASSEMBLY MACHINERY SAMM50 PROTEIN FAMILY MEMBER"/>
    <property type="match status" value="1"/>
</dbReference>
<dbReference type="Gene3D" id="3.10.20.310">
    <property type="entry name" value="membrane protein fhac"/>
    <property type="match status" value="3"/>
</dbReference>
<keyword evidence="9" id="KW-1185">Reference proteome</keyword>
<dbReference type="InterPro" id="IPR000184">
    <property type="entry name" value="Bac_surfAg_D15"/>
</dbReference>
<dbReference type="Pfam" id="PF08479">
    <property type="entry name" value="POTRA_2"/>
    <property type="match status" value="1"/>
</dbReference>
<dbReference type="Proteomes" id="UP000625316">
    <property type="component" value="Unassembled WGS sequence"/>
</dbReference>
<evidence type="ECO:0000256" key="5">
    <source>
        <dbReference type="ARBA" id="ARBA00023237"/>
    </source>
</evidence>
<dbReference type="InterPro" id="IPR034746">
    <property type="entry name" value="POTRA"/>
</dbReference>
<sequence length="655" mass="71199">LPPTEIQLPPSANPGTPGSTPAPTGEAPAPRVLVAEVAVQGATGPLEDEVYRTIRTRPGQTTTRTQLQEDINAVFATGYFANVQASPEDTPLGVRVTFVVEPNPVLKTVKVQGNQAISSEEIDQIFNAQYGSTLNLRQLQQGIQTLTKRYQDAGYVLAQVVDVPKISPEGVVTLELAEGEVESVQIKYINKEGSSKDAEGNPIRGRTRDFIVTREMETKPGNTFNRKIAERDLQRVFGLGIFEDIKLELNPGEDPRKVNVIINVAERSSSNIAAGAGISSASGLFGTVSYQQQNLGGNNQRLGSEIQLGQRELLFDVSFSDPWIGGDPFRTAYTVNGFRRRNISLIFDGGDDEIRIVNDGTERDRPRVVRTGGGISFTRPLSKDVFKRAEWTASLGLRYQEVRLQDADGDLINPNSPQTNDAGTIVGFGRDLSFSGESKDDLFTLQFGLVRDRRNNRLTPTSGSLFRIGTEQSIPLGRGSIFFNRLRASYSFYQPTRLLKINPACRDVDTKLVEAARPKVDPKGCPQAFAFNIQAGTVLGDLPPYEAFSLGGSNSVRGYEEGEVGSGKSFLQASVEYRFPVFSIISGALFVDAATDFGTGDNVRGNPAGLRGKPGSGLGYGLGVRVQSPLGPIRVDYGFNDQGDSRFHFGLGERF</sequence>
<protein>
    <submittedName>
        <fullName evidence="8">BamA/TamA family outer membrane protein</fullName>
    </submittedName>
</protein>
<feature type="compositionally biased region" description="Low complexity" evidence="6">
    <location>
        <begin position="14"/>
        <end position="29"/>
    </location>
</feature>